<keyword evidence="2" id="KW-1185">Reference proteome</keyword>
<feature type="domain" description="F-box" evidence="1">
    <location>
        <begin position="7"/>
        <end position="53"/>
    </location>
</feature>
<evidence type="ECO:0000313" key="3">
    <source>
        <dbReference type="RefSeq" id="XP_019099762.1"/>
    </source>
</evidence>
<reference evidence="3" key="2">
    <citation type="submission" date="2025-08" db="UniProtKB">
        <authorList>
            <consortium name="RefSeq"/>
        </authorList>
    </citation>
    <scope>IDENTIFICATION</scope>
    <source>
        <tissue evidence="3">Leaf</tissue>
    </source>
</reference>
<dbReference type="InterPro" id="IPR011043">
    <property type="entry name" value="Gal_Oxase/kelch_b-propeller"/>
</dbReference>
<dbReference type="PANTHER" id="PTHR31111:SF113">
    <property type="entry name" value="F-BOX ASSOCIATED UBIQUITINATION EFFECTOR FAMILY PROTEIN"/>
    <property type="match status" value="1"/>
</dbReference>
<dbReference type="SMART" id="SM00256">
    <property type="entry name" value="FBOX"/>
    <property type="match status" value="1"/>
</dbReference>
<reference evidence="2" key="1">
    <citation type="journal article" date="2014" name="Nat. Commun.">
        <title>The emerging biofuel crop Camelina sativa retains a highly undifferentiated hexaploid genome structure.</title>
        <authorList>
            <person name="Kagale S."/>
            <person name="Koh C."/>
            <person name="Nixon J."/>
            <person name="Bollina V."/>
            <person name="Clarke W.E."/>
            <person name="Tuteja R."/>
            <person name="Spillane C."/>
            <person name="Robinson S.J."/>
            <person name="Links M.G."/>
            <person name="Clarke C."/>
            <person name="Higgins E.E."/>
            <person name="Huebert T."/>
            <person name="Sharpe A.G."/>
            <person name="Parkin I.A."/>
        </authorList>
    </citation>
    <scope>NUCLEOTIDE SEQUENCE [LARGE SCALE GENOMIC DNA]</scope>
    <source>
        <strain evidence="2">cv. DH55</strain>
    </source>
</reference>
<accession>A0ABM1RL74</accession>
<dbReference type="PANTHER" id="PTHR31111">
    <property type="entry name" value="BNAA05G37150D PROTEIN-RELATED"/>
    <property type="match status" value="1"/>
</dbReference>
<evidence type="ECO:0000259" key="1">
    <source>
        <dbReference type="PROSITE" id="PS50181"/>
    </source>
</evidence>
<dbReference type="PROSITE" id="PS50181">
    <property type="entry name" value="FBOX"/>
    <property type="match status" value="1"/>
</dbReference>
<dbReference type="InterPro" id="IPR013187">
    <property type="entry name" value="F-box-assoc_dom_typ3"/>
</dbReference>
<dbReference type="NCBIfam" id="TIGR01640">
    <property type="entry name" value="F_box_assoc_1"/>
    <property type="match status" value="1"/>
</dbReference>
<dbReference type="InterPro" id="IPR001810">
    <property type="entry name" value="F-box_dom"/>
</dbReference>
<dbReference type="SUPFAM" id="SSF81383">
    <property type="entry name" value="F-box domain"/>
    <property type="match status" value="1"/>
</dbReference>
<dbReference type="InterPro" id="IPR017451">
    <property type="entry name" value="F-box-assoc_interact_dom"/>
</dbReference>
<dbReference type="Pfam" id="PF08268">
    <property type="entry name" value="FBA_3"/>
    <property type="match status" value="1"/>
</dbReference>
<dbReference type="InterPro" id="IPR036047">
    <property type="entry name" value="F-box-like_dom_sf"/>
</dbReference>
<dbReference type="RefSeq" id="XP_019099762.1">
    <property type="nucleotide sequence ID" value="XM_019244217.1"/>
</dbReference>
<dbReference type="Gene3D" id="1.20.1280.50">
    <property type="match status" value="1"/>
</dbReference>
<dbReference type="SUPFAM" id="SSF50965">
    <property type="entry name" value="Galactose oxidase, central domain"/>
    <property type="match status" value="1"/>
</dbReference>
<sequence>MVEEEKNTNLIYIVPDLLEEIFLRLPSKSILKFKTVSKQWRSILESKMFVERRMNVKKTRRIIAAYNCDCGDRPRIIRQARLDEWDDEVIVYIHFRDARPSMNCDARPLMTCDGLVCIAEPESIIVLNPSTGQLLRFPSAPDPVDFIRGNWVMGFGRDKVTGSFKVIKMCSFPMEGGCDVLDVESGEWTNLRLYPFVVGVSRKSVCVSGSIYWLSCASYKIGGGSKILALDLHTQESHFVSVPDKWVSRYTHIANLEDRLTIATTRAATILEICSMDAHQEIWSKTYSIALAALDDLNLGHSRCFMSFTPLAVSKHGNLLFHNNNQWLFIYYPETHEIRCLSSDTSVVSSYVENLVPLRSEFGHQPPDPDSNKISTSSCSFLTKHPDPRTSVYHSNYSLKLSNICLW</sequence>
<evidence type="ECO:0000313" key="2">
    <source>
        <dbReference type="Proteomes" id="UP000694864"/>
    </source>
</evidence>
<organism evidence="2 3">
    <name type="scientific">Camelina sativa</name>
    <name type="common">False flax</name>
    <name type="synonym">Myagrum sativum</name>
    <dbReference type="NCBI Taxonomy" id="90675"/>
    <lineage>
        <taxon>Eukaryota</taxon>
        <taxon>Viridiplantae</taxon>
        <taxon>Streptophyta</taxon>
        <taxon>Embryophyta</taxon>
        <taxon>Tracheophyta</taxon>
        <taxon>Spermatophyta</taxon>
        <taxon>Magnoliopsida</taxon>
        <taxon>eudicotyledons</taxon>
        <taxon>Gunneridae</taxon>
        <taxon>Pentapetalae</taxon>
        <taxon>rosids</taxon>
        <taxon>malvids</taxon>
        <taxon>Brassicales</taxon>
        <taxon>Brassicaceae</taxon>
        <taxon>Camelineae</taxon>
        <taxon>Camelina</taxon>
    </lineage>
</organism>
<dbReference type="Pfam" id="PF00646">
    <property type="entry name" value="F-box"/>
    <property type="match status" value="1"/>
</dbReference>
<protein>
    <submittedName>
        <fullName evidence="3">F-box protein At2g43440-like</fullName>
    </submittedName>
</protein>
<gene>
    <name evidence="3" type="primary">LOC104784238</name>
</gene>
<proteinExistence type="predicted"/>
<name>A0ABM1RL74_CAMSA</name>
<dbReference type="Proteomes" id="UP000694864">
    <property type="component" value="Chromosome 4"/>
</dbReference>
<dbReference type="GeneID" id="104784238"/>